<reference evidence="1" key="1">
    <citation type="submission" date="2022-03" db="EMBL/GenBank/DDBJ databases">
        <authorList>
            <person name="Alioto T."/>
            <person name="Alioto T."/>
            <person name="Gomez Garrido J."/>
        </authorList>
    </citation>
    <scope>NUCLEOTIDE SEQUENCE</scope>
</reference>
<gene>
    <name evidence="1" type="ORF">PECUL_23A012809</name>
</gene>
<dbReference type="EMBL" id="OW240923">
    <property type="protein sequence ID" value="CAH2325409.1"/>
    <property type="molecule type" value="Genomic_DNA"/>
</dbReference>
<dbReference type="Proteomes" id="UP001295444">
    <property type="component" value="Chromosome 12"/>
</dbReference>
<evidence type="ECO:0000313" key="1">
    <source>
        <dbReference type="EMBL" id="CAH2325409.1"/>
    </source>
</evidence>
<protein>
    <submittedName>
        <fullName evidence="1">Uncharacterized protein</fullName>
    </submittedName>
</protein>
<dbReference type="AlphaFoldDB" id="A0AAD1WTC5"/>
<organism evidence="1 2">
    <name type="scientific">Pelobates cultripes</name>
    <name type="common">Western spadefoot toad</name>
    <dbReference type="NCBI Taxonomy" id="61616"/>
    <lineage>
        <taxon>Eukaryota</taxon>
        <taxon>Metazoa</taxon>
        <taxon>Chordata</taxon>
        <taxon>Craniata</taxon>
        <taxon>Vertebrata</taxon>
        <taxon>Euteleostomi</taxon>
        <taxon>Amphibia</taxon>
        <taxon>Batrachia</taxon>
        <taxon>Anura</taxon>
        <taxon>Pelobatoidea</taxon>
        <taxon>Pelobatidae</taxon>
        <taxon>Pelobates</taxon>
    </lineage>
</organism>
<sequence>MAFPNIKFYYQAAVIAPLLTHLERGNRPQWVTLENLAIKPFLTANLIWLHKRSRPKPTSIPAQVQLALQFRDLHRKKFETAKPLSMATPIEAMTYYIPTFHASPWKERGISHLAQVYESGKLLSFERLQATHNLPHTSQYSYIQLKSLLRAAHTDDITEAKNTEELSIWEQTSLTGKIPLTFKPFSGCYRLILPCQYISGSTSASQWEMDLQTSFTEGRWSSMISSVRKLIKSTPLIEQHQKTIYRWYMVPLHLHKLYPLTSAMCWRCKQDKVSVLHIWWRCPHLIRYWEDIQKIIAEAAGIQLPLDPKTFLLLDIPRGIPTNSKKLLYHVLLMAQKLIARRWKSSETPSIPNLIQEVDTQSMYETSFSKAYTRPSHLSNMRDQWRVWRSSNIQHSSR</sequence>
<name>A0AAD1WTC5_PELCU</name>
<proteinExistence type="predicted"/>
<evidence type="ECO:0000313" key="2">
    <source>
        <dbReference type="Proteomes" id="UP001295444"/>
    </source>
</evidence>
<keyword evidence="2" id="KW-1185">Reference proteome</keyword>
<accession>A0AAD1WTC5</accession>